<accession>A0A9P5HHW3</accession>
<evidence type="ECO:0000259" key="4">
    <source>
        <dbReference type="Pfam" id="PF01753"/>
    </source>
</evidence>
<gene>
    <name evidence="5" type="ORF">G7Z17_g2334</name>
</gene>
<keyword evidence="1" id="KW-0479">Metal-binding</keyword>
<dbReference type="AlphaFoldDB" id="A0A9P5HHW3"/>
<evidence type="ECO:0000256" key="1">
    <source>
        <dbReference type="ARBA" id="ARBA00022723"/>
    </source>
</evidence>
<evidence type="ECO:0000256" key="3">
    <source>
        <dbReference type="ARBA" id="ARBA00022833"/>
    </source>
</evidence>
<protein>
    <recommendedName>
        <fullName evidence="4">MYND-type domain-containing protein</fullName>
    </recommendedName>
</protein>
<dbReference type="InterPro" id="IPR002893">
    <property type="entry name" value="Znf_MYND"/>
</dbReference>
<keyword evidence="6" id="KW-1185">Reference proteome</keyword>
<dbReference type="Proteomes" id="UP000722485">
    <property type="component" value="Unassembled WGS sequence"/>
</dbReference>
<dbReference type="Pfam" id="PF01753">
    <property type="entry name" value="zf-MYND"/>
    <property type="match status" value="1"/>
</dbReference>
<reference evidence="5" key="1">
    <citation type="submission" date="2020-03" db="EMBL/GenBank/DDBJ databases">
        <title>Draft Genome Sequence of Cylindrodendrum hubeiense.</title>
        <authorList>
            <person name="Buettner E."/>
            <person name="Kellner H."/>
        </authorList>
    </citation>
    <scope>NUCLEOTIDE SEQUENCE</scope>
    <source>
        <strain evidence="5">IHI 201604</strain>
    </source>
</reference>
<organism evidence="5 6">
    <name type="scientific">Cylindrodendrum hubeiense</name>
    <dbReference type="NCBI Taxonomy" id="595255"/>
    <lineage>
        <taxon>Eukaryota</taxon>
        <taxon>Fungi</taxon>
        <taxon>Dikarya</taxon>
        <taxon>Ascomycota</taxon>
        <taxon>Pezizomycotina</taxon>
        <taxon>Sordariomycetes</taxon>
        <taxon>Hypocreomycetidae</taxon>
        <taxon>Hypocreales</taxon>
        <taxon>Nectriaceae</taxon>
        <taxon>Cylindrodendrum</taxon>
    </lineage>
</organism>
<dbReference type="OrthoDB" id="432970at2759"/>
<dbReference type="GO" id="GO:0008270">
    <property type="term" value="F:zinc ion binding"/>
    <property type="evidence" value="ECO:0007669"/>
    <property type="project" value="UniProtKB-KW"/>
</dbReference>
<dbReference type="SUPFAM" id="SSF144232">
    <property type="entry name" value="HIT/MYND zinc finger-like"/>
    <property type="match status" value="1"/>
</dbReference>
<sequence>MGVREQPRVIPSRLTRTLYLCLPLATAMNIHVLDLMGAASPKPTGSPGLSEEAIFGRKNCTNCGKPESSIWCQQCAEGGVGQLRIFYCSKPCQDQHAVAHRDVCEARRLLSRAVSIFMELWTTFEENTFSSKVRFVNERNGKIFLRLRSARSDEGTWMGKSFLEQFPGDAVPENARDALKKAVLFDNACTEVFSVGLSFVKILLKRGCLQEANIKVKDPALVVDLAEHPTLAPFGHNLLRVKLTTGEIFAIDFTGAQFGWRDQLYTWDTYVQHRVKEFNSLEPLGGAKQQDSMVYCRISPTSIGGASRAFRTDVVNEGLVKGLVTYFVQHETTVKKLLSLPPSLFVRERAQLVNHLKHSIRTRVQKPCDLGIGRLYFDDQFESHVVSTSEEALKYQNVWLSKEEYSANKGNLKALRYIWKKKVASSS</sequence>
<name>A0A9P5HHW3_9HYPO</name>
<dbReference type="EMBL" id="JAANBB010000022">
    <property type="protein sequence ID" value="KAF7555283.1"/>
    <property type="molecule type" value="Genomic_DNA"/>
</dbReference>
<evidence type="ECO:0000256" key="2">
    <source>
        <dbReference type="ARBA" id="ARBA00022771"/>
    </source>
</evidence>
<evidence type="ECO:0000313" key="5">
    <source>
        <dbReference type="EMBL" id="KAF7555283.1"/>
    </source>
</evidence>
<comment type="caution">
    <text evidence="5">The sequence shown here is derived from an EMBL/GenBank/DDBJ whole genome shotgun (WGS) entry which is preliminary data.</text>
</comment>
<proteinExistence type="predicted"/>
<dbReference type="Gene3D" id="6.10.140.2220">
    <property type="match status" value="1"/>
</dbReference>
<keyword evidence="3" id="KW-0862">Zinc</keyword>
<feature type="domain" description="MYND-type" evidence="4">
    <location>
        <begin position="60"/>
        <end position="104"/>
    </location>
</feature>
<keyword evidence="2" id="KW-0863">Zinc-finger</keyword>
<evidence type="ECO:0000313" key="6">
    <source>
        <dbReference type="Proteomes" id="UP000722485"/>
    </source>
</evidence>